<sequence length="476" mass="53207">MKQLNNLIKDIVNRITANLREPDMKVGEYVDGLIPHDSHSIYYAFYALTTEHPLSFQFTHSSLAGTYFLGKCEVELSVVYKSDIRGDELKKKGTVVKVNGADLELFQDERISIRHSFLVKTLVHNNSHDAENVEIFRILNTLSLHYANIHGTSVEGCYIAPFATVDLCTCRNCIVGDFSYVQAGDLSGERIEPGRIWIRQPGVFELNYQHDRNVLDKFISMDANKRPKGVFMDFCESHKADFEPVYNAAQPEISQEIPDTSFVSHYSVLKGDCAVGENVLVAQRAFIDNSRLGDGSNAQENCYIINSNYEGMNVTAHGGKVINCDLGRKTFTGFNSFLHGTEDARVKVGRNCVIMPHTIIDAVEAIEIPDGSLVWGYIRTQEDLKNNTIALEEFSKRNSLSLGRMSFTGDAEAFVNGFAHRIEHILEENGAYFDGSPETAGHAQKTQEVSYNTVQAYMGGEYKGLCPTMLIKPLTH</sequence>
<reference evidence="1 2" key="1">
    <citation type="journal article" date="2017" name="Int. J. Syst. Evol. Microbiol.">
        <title>Desulfovibrio senegalensis sp. nov., a mesophilic sulfate reducer isolated from marine sediment.</title>
        <authorList>
            <person name="Thioye A."/>
            <person name="Gam Z.B.A."/>
            <person name="Mbengue M."/>
            <person name="Cayol J.L."/>
            <person name="Joseph-Bartoli M."/>
            <person name="Toure-Kane C."/>
            <person name="Labat M."/>
        </authorList>
    </citation>
    <scope>NUCLEOTIDE SEQUENCE [LARGE SCALE GENOMIC DNA]</scope>
    <source>
        <strain evidence="1 2">DSM 101509</strain>
    </source>
</reference>
<gene>
    <name evidence="1" type="ORF">F8A88_00700</name>
</gene>
<comment type="caution">
    <text evidence="1">The sequence shown here is derived from an EMBL/GenBank/DDBJ whole genome shotgun (WGS) entry which is preliminary data.</text>
</comment>
<dbReference type="Proteomes" id="UP000438699">
    <property type="component" value="Unassembled WGS sequence"/>
</dbReference>
<dbReference type="SUPFAM" id="SSF51161">
    <property type="entry name" value="Trimeric LpxA-like enzymes"/>
    <property type="match status" value="1"/>
</dbReference>
<keyword evidence="2" id="KW-1185">Reference proteome</keyword>
<proteinExistence type="predicted"/>
<evidence type="ECO:0000313" key="2">
    <source>
        <dbReference type="Proteomes" id="UP000438699"/>
    </source>
</evidence>
<accession>A0A6N6N4X1</accession>
<dbReference type="Pfam" id="PF18776">
    <property type="entry name" value="Hexapep_loop"/>
    <property type="match status" value="1"/>
</dbReference>
<dbReference type="OrthoDB" id="5441734at2"/>
<dbReference type="AlphaFoldDB" id="A0A6N6N4X1"/>
<dbReference type="Gene3D" id="2.160.10.10">
    <property type="entry name" value="Hexapeptide repeat proteins"/>
    <property type="match status" value="2"/>
</dbReference>
<dbReference type="GO" id="GO:0016740">
    <property type="term" value="F:transferase activity"/>
    <property type="evidence" value="ECO:0007669"/>
    <property type="project" value="UniProtKB-KW"/>
</dbReference>
<keyword evidence="1" id="KW-0808">Transferase</keyword>
<organism evidence="1 2">
    <name type="scientific">Pseudodesulfovibrio senegalensis</name>
    <dbReference type="NCBI Taxonomy" id="1721087"/>
    <lineage>
        <taxon>Bacteria</taxon>
        <taxon>Pseudomonadati</taxon>
        <taxon>Thermodesulfobacteriota</taxon>
        <taxon>Desulfovibrionia</taxon>
        <taxon>Desulfovibrionales</taxon>
        <taxon>Desulfovibrionaceae</taxon>
    </lineage>
</organism>
<dbReference type="RefSeq" id="WP_151149018.1">
    <property type="nucleotide sequence ID" value="NZ_WAIE01000001.1"/>
</dbReference>
<evidence type="ECO:0000313" key="1">
    <source>
        <dbReference type="EMBL" id="KAB1442828.1"/>
    </source>
</evidence>
<dbReference type="EMBL" id="WAIE01000001">
    <property type="protein sequence ID" value="KAB1442828.1"/>
    <property type="molecule type" value="Genomic_DNA"/>
</dbReference>
<dbReference type="InterPro" id="IPR040730">
    <property type="entry name" value="Hexapep_loop"/>
</dbReference>
<name>A0A6N6N4X1_9BACT</name>
<protein>
    <submittedName>
        <fullName evidence="1">Transferase</fullName>
    </submittedName>
</protein>
<dbReference type="InterPro" id="IPR011004">
    <property type="entry name" value="Trimer_LpxA-like_sf"/>
</dbReference>